<dbReference type="GO" id="GO:0016791">
    <property type="term" value="F:phosphatase activity"/>
    <property type="evidence" value="ECO:0007669"/>
    <property type="project" value="TreeGrafter"/>
</dbReference>
<dbReference type="GO" id="GO:0005737">
    <property type="term" value="C:cytoplasm"/>
    <property type="evidence" value="ECO:0007669"/>
    <property type="project" value="TreeGrafter"/>
</dbReference>
<accession>A0A379E674</accession>
<dbReference type="Proteomes" id="UP000254156">
    <property type="component" value="Unassembled WGS sequence"/>
</dbReference>
<evidence type="ECO:0000313" key="1">
    <source>
        <dbReference type="EMBL" id="SUB88217.1"/>
    </source>
</evidence>
<dbReference type="PANTHER" id="PTHR48100">
    <property type="entry name" value="BROAD-SPECIFICITY PHOSPHATASE YOR283W-RELATED"/>
    <property type="match status" value="1"/>
</dbReference>
<dbReference type="AlphaFoldDB" id="A0A379E674"/>
<organism evidence="1 2">
    <name type="scientific">Porphyromonas macacae</name>
    <dbReference type="NCBI Taxonomy" id="28115"/>
    <lineage>
        <taxon>Bacteria</taxon>
        <taxon>Pseudomonadati</taxon>
        <taxon>Bacteroidota</taxon>
        <taxon>Bacteroidia</taxon>
        <taxon>Bacteroidales</taxon>
        <taxon>Porphyromonadaceae</taxon>
        <taxon>Porphyromonas</taxon>
    </lineage>
</organism>
<dbReference type="SMART" id="SM00855">
    <property type="entry name" value="PGAM"/>
    <property type="match status" value="1"/>
</dbReference>
<dbReference type="SUPFAM" id="SSF53254">
    <property type="entry name" value="Phosphoglycerate mutase-like"/>
    <property type="match status" value="1"/>
</dbReference>
<protein>
    <submittedName>
        <fullName evidence="1">Bifunctional RNase H/acid phosphatase</fullName>
    </submittedName>
</protein>
<dbReference type="CDD" id="cd07067">
    <property type="entry name" value="HP_PGM_like"/>
    <property type="match status" value="1"/>
</dbReference>
<dbReference type="InterPro" id="IPR050275">
    <property type="entry name" value="PGM_Phosphatase"/>
</dbReference>
<sequence>MKTDASAENHTSLQTYWVRHTAVMPAMQKICYGHSDVELKETFEQEAEIVKNNIAGIQADEIFSSPLSRAKRLASYCGFTDTDIDARLIELNFGEWEMKTWTELQGNEEDWDPDFFLPYLTRKTPGGESVMDQYLRVLDFIKEKMPAEGKRSIMMFCHGGVINAARVAAGLAELRHSFSHLPPYGSITKITFTPQMLQKAEEVKQ</sequence>
<dbReference type="Gene3D" id="3.40.50.1240">
    <property type="entry name" value="Phosphoglycerate mutase-like"/>
    <property type="match status" value="1"/>
</dbReference>
<proteinExistence type="predicted"/>
<dbReference type="RefSeq" id="WP_051522226.1">
    <property type="nucleotide sequence ID" value="NZ_JASBZX010000009.1"/>
</dbReference>
<dbReference type="InterPro" id="IPR029033">
    <property type="entry name" value="His_PPase_superfam"/>
</dbReference>
<gene>
    <name evidence="1" type="ORF">NCTC11632_00280</name>
</gene>
<dbReference type="InterPro" id="IPR013078">
    <property type="entry name" value="His_Pase_superF_clade-1"/>
</dbReference>
<dbReference type="EMBL" id="UGTF01000002">
    <property type="protein sequence ID" value="SUB88217.1"/>
    <property type="molecule type" value="Genomic_DNA"/>
</dbReference>
<reference evidence="1 2" key="1">
    <citation type="submission" date="2018-06" db="EMBL/GenBank/DDBJ databases">
        <authorList>
            <consortium name="Pathogen Informatics"/>
            <person name="Doyle S."/>
        </authorList>
    </citation>
    <scope>NUCLEOTIDE SEQUENCE [LARGE SCALE GENOMIC DNA]</scope>
    <source>
        <strain evidence="1 2">NCTC11632</strain>
    </source>
</reference>
<dbReference type="Pfam" id="PF00300">
    <property type="entry name" value="His_Phos_1"/>
    <property type="match status" value="1"/>
</dbReference>
<dbReference type="PANTHER" id="PTHR48100:SF1">
    <property type="entry name" value="HISTIDINE PHOSPHATASE FAMILY PROTEIN-RELATED"/>
    <property type="match status" value="1"/>
</dbReference>
<evidence type="ECO:0000313" key="2">
    <source>
        <dbReference type="Proteomes" id="UP000254156"/>
    </source>
</evidence>
<name>A0A379E674_9PORP</name>